<reference evidence="2" key="1">
    <citation type="journal article" date="2019" name="Int. J. Syst. Evol. Microbiol.">
        <title>The Global Catalogue of Microorganisms (GCM) 10K type strain sequencing project: providing services to taxonomists for standard genome sequencing and annotation.</title>
        <authorList>
            <consortium name="The Broad Institute Genomics Platform"/>
            <consortium name="The Broad Institute Genome Sequencing Center for Infectious Disease"/>
            <person name="Wu L."/>
            <person name="Ma J."/>
        </authorList>
    </citation>
    <scope>NUCLEOTIDE SEQUENCE [LARGE SCALE GENOMIC DNA]</scope>
    <source>
        <strain evidence="2">JCM 14370</strain>
    </source>
</reference>
<accession>A0ABQ2CZB6</accession>
<name>A0ABQ2CZB6_9DEIO</name>
<evidence type="ECO:0000313" key="1">
    <source>
        <dbReference type="EMBL" id="GGJ35456.1"/>
    </source>
</evidence>
<organism evidence="1 2">
    <name type="scientific">Deinococcus roseus</name>
    <dbReference type="NCBI Taxonomy" id="392414"/>
    <lineage>
        <taxon>Bacteria</taxon>
        <taxon>Thermotogati</taxon>
        <taxon>Deinococcota</taxon>
        <taxon>Deinococci</taxon>
        <taxon>Deinococcales</taxon>
        <taxon>Deinococcaceae</taxon>
        <taxon>Deinococcus</taxon>
    </lineage>
</organism>
<proteinExistence type="predicted"/>
<gene>
    <name evidence="1" type="ORF">GCM10008938_21900</name>
</gene>
<dbReference type="EMBL" id="BMOD01000007">
    <property type="protein sequence ID" value="GGJ35456.1"/>
    <property type="molecule type" value="Genomic_DNA"/>
</dbReference>
<dbReference type="Proteomes" id="UP000632222">
    <property type="component" value="Unassembled WGS sequence"/>
</dbReference>
<dbReference type="RefSeq" id="WP_189002732.1">
    <property type="nucleotide sequence ID" value="NZ_BMOD01000007.1"/>
</dbReference>
<comment type="caution">
    <text evidence="1">The sequence shown here is derived from an EMBL/GenBank/DDBJ whole genome shotgun (WGS) entry which is preliminary data.</text>
</comment>
<sequence length="100" mass="11532">MARTWHHFHILPKPNSQPLWTTDTPKQRLQQITGLAEEVQNHEAGFAVRLNAERDVARLFLQLVKPHLPIHSGPGWAGREPLVLHKQASRHTFVIQEVRN</sequence>
<evidence type="ECO:0000313" key="2">
    <source>
        <dbReference type="Proteomes" id="UP000632222"/>
    </source>
</evidence>
<evidence type="ECO:0008006" key="3">
    <source>
        <dbReference type="Google" id="ProtNLM"/>
    </source>
</evidence>
<keyword evidence="2" id="KW-1185">Reference proteome</keyword>
<protein>
    <recommendedName>
        <fullName evidence="3">HIT domain-containing protein</fullName>
    </recommendedName>
</protein>